<name>A0ABQ5NTL7_9ACTN</name>
<gene>
    <name evidence="2" type="ORF">SYYSPA8_05450</name>
</gene>
<dbReference type="Proteomes" id="UP001291653">
    <property type="component" value="Unassembled WGS sequence"/>
</dbReference>
<feature type="transmembrane region" description="Helical" evidence="1">
    <location>
        <begin position="30"/>
        <end position="56"/>
    </location>
</feature>
<comment type="caution">
    <text evidence="2">The sequence shown here is derived from an EMBL/GenBank/DDBJ whole genome shotgun (WGS) entry which is preliminary data.</text>
</comment>
<evidence type="ECO:0000256" key="1">
    <source>
        <dbReference type="SAM" id="Phobius"/>
    </source>
</evidence>
<keyword evidence="1" id="KW-1133">Transmembrane helix</keyword>
<organism evidence="2 3">
    <name type="scientific">Streptomyces yaizuensis</name>
    <dbReference type="NCBI Taxonomy" id="2989713"/>
    <lineage>
        <taxon>Bacteria</taxon>
        <taxon>Bacillati</taxon>
        <taxon>Actinomycetota</taxon>
        <taxon>Actinomycetes</taxon>
        <taxon>Kitasatosporales</taxon>
        <taxon>Streptomycetaceae</taxon>
        <taxon>Streptomyces</taxon>
    </lineage>
</organism>
<keyword evidence="3" id="KW-1185">Reference proteome</keyword>
<sequence>MLGVAVSGLRGLLRLLVRPLLRLLSVRPRLAVLSVLSVLSVLPLLAGLSVGTRLAIGAGLPVRSRLLRLSAAVRPRLLMAHSGFPSG</sequence>
<keyword evidence="1" id="KW-0812">Transmembrane</keyword>
<dbReference type="EMBL" id="BSBI01000002">
    <property type="protein sequence ID" value="GLF93709.1"/>
    <property type="molecule type" value="Genomic_DNA"/>
</dbReference>
<accession>A0ABQ5NTL7</accession>
<reference evidence="2 3" key="1">
    <citation type="submission" date="2022-10" db="EMBL/GenBank/DDBJ databases">
        <title>Draft genome sequence of Streptomyces sp. YSPA8.</title>
        <authorList>
            <person name="Moriuchi R."/>
            <person name="Dohra H."/>
            <person name="Yamamura H."/>
            <person name="Kodani S."/>
        </authorList>
    </citation>
    <scope>NUCLEOTIDE SEQUENCE [LARGE SCALE GENOMIC DNA]</scope>
    <source>
        <strain evidence="2 3">YSPA8</strain>
    </source>
</reference>
<evidence type="ECO:0000313" key="3">
    <source>
        <dbReference type="Proteomes" id="UP001291653"/>
    </source>
</evidence>
<protein>
    <submittedName>
        <fullName evidence="2">Uncharacterized protein</fullName>
    </submittedName>
</protein>
<keyword evidence="1" id="KW-0472">Membrane</keyword>
<proteinExistence type="predicted"/>
<evidence type="ECO:0000313" key="2">
    <source>
        <dbReference type="EMBL" id="GLF93709.1"/>
    </source>
</evidence>